<dbReference type="Proteomes" id="UP000308671">
    <property type="component" value="Unassembled WGS sequence"/>
</dbReference>
<accession>A0A4S8QQA0</accession>
<keyword evidence="1" id="KW-0732">Signal</keyword>
<feature type="chain" id="PRO_5020809705" evidence="1">
    <location>
        <begin position="24"/>
        <end position="238"/>
    </location>
</feature>
<gene>
    <name evidence="2" type="ORF">BGAL_0322g00140</name>
</gene>
<dbReference type="OrthoDB" id="3513524at2759"/>
<feature type="signal peptide" evidence="1">
    <location>
        <begin position="1"/>
        <end position="23"/>
    </location>
</feature>
<keyword evidence="3" id="KW-1185">Reference proteome</keyword>
<sequence length="238" mass="26581">MVAVKRIATAFLSICASAAIADSTIPRNTVRNTIQFVAYDNEDRIISFTSHVQCEDIEDIQHKGGENFTIVMPLNWGGTVMAKKHGAVHPIHRIQAEIQWQGFEGKTHYDASAITNHTDNSGIRFIYPAGQGDVYETRSGCTVYPCDNAYLQPDDVQTKVTRQTDMASDRISDGVRRRFRLGLPSVSASFDRLFRVNGQESGGFEARGYTQDLIQTKFGGGLGIWWAVSWVISNMYDY</sequence>
<dbReference type="EMBL" id="PQXL01000322">
    <property type="protein sequence ID" value="THV47283.1"/>
    <property type="molecule type" value="Genomic_DNA"/>
</dbReference>
<protein>
    <submittedName>
        <fullName evidence="2">Uncharacterized protein</fullName>
    </submittedName>
</protein>
<dbReference type="AlphaFoldDB" id="A0A4S8QQA0"/>
<evidence type="ECO:0000256" key="1">
    <source>
        <dbReference type="SAM" id="SignalP"/>
    </source>
</evidence>
<reference evidence="2 3" key="1">
    <citation type="submission" date="2017-12" db="EMBL/GenBank/DDBJ databases">
        <title>Comparative genomics of Botrytis spp.</title>
        <authorList>
            <person name="Valero-Jimenez C.A."/>
            <person name="Tapia P."/>
            <person name="Veloso J."/>
            <person name="Silva-Moreno E."/>
            <person name="Staats M."/>
            <person name="Valdes J.H."/>
            <person name="Van Kan J.A.L."/>
        </authorList>
    </citation>
    <scope>NUCLEOTIDE SEQUENCE [LARGE SCALE GENOMIC DNA]</scope>
    <source>
        <strain evidence="2 3">MUCL435</strain>
    </source>
</reference>
<evidence type="ECO:0000313" key="3">
    <source>
        <dbReference type="Proteomes" id="UP000308671"/>
    </source>
</evidence>
<organism evidence="2 3">
    <name type="scientific">Botrytis galanthina</name>
    <dbReference type="NCBI Taxonomy" id="278940"/>
    <lineage>
        <taxon>Eukaryota</taxon>
        <taxon>Fungi</taxon>
        <taxon>Dikarya</taxon>
        <taxon>Ascomycota</taxon>
        <taxon>Pezizomycotina</taxon>
        <taxon>Leotiomycetes</taxon>
        <taxon>Helotiales</taxon>
        <taxon>Sclerotiniaceae</taxon>
        <taxon>Botrytis</taxon>
    </lineage>
</organism>
<comment type="caution">
    <text evidence="2">The sequence shown here is derived from an EMBL/GenBank/DDBJ whole genome shotgun (WGS) entry which is preliminary data.</text>
</comment>
<evidence type="ECO:0000313" key="2">
    <source>
        <dbReference type="EMBL" id="THV47283.1"/>
    </source>
</evidence>
<name>A0A4S8QQA0_9HELO</name>
<proteinExistence type="predicted"/>